<proteinExistence type="predicted"/>
<dbReference type="RefSeq" id="WP_106188127.1">
    <property type="nucleotide sequence ID" value="NZ_PVTF01000004.1"/>
</dbReference>
<reference evidence="1 2" key="1">
    <citation type="submission" date="2018-03" db="EMBL/GenBank/DDBJ databases">
        <title>Genomic Encyclopedia of Archaeal and Bacterial Type Strains, Phase II (KMG-II): from individual species to whole genera.</title>
        <authorList>
            <person name="Goeker M."/>
        </authorList>
    </citation>
    <scope>NUCLEOTIDE SEQUENCE [LARGE SCALE GENOMIC DNA]</scope>
    <source>
        <strain evidence="1 2">DSM 44720</strain>
    </source>
</reference>
<dbReference type="Proteomes" id="UP000239494">
    <property type="component" value="Unassembled WGS sequence"/>
</dbReference>
<evidence type="ECO:0000313" key="1">
    <source>
        <dbReference type="EMBL" id="PRY42767.1"/>
    </source>
</evidence>
<keyword evidence="2" id="KW-1185">Reference proteome</keyword>
<accession>A0A2T0TAT0</accession>
<evidence type="ECO:0000313" key="2">
    <source>
        <dbReference type="Proteomes" id="UP000239494"/>
    </source>
</evidence>
<organism evidence="1 2">
    <name type="scientific">Umezawaea tangerina</name>
    <dbReference type="NCBI Taxonomy" id="84725"/>
    <lineage>
        <taxon>Bacteria</taxon>
        <taxon>Bacillati</taxon>
        <taxon>Actinomycetota</taxon>
        <taxon>Actinomycetes</taxon>
        <taxon>Pseudonocardiales</taxon>
        <taxon>Pseudonocardiaceae</taxon>
        <taxon>Umezawaea</taxon>
    </lineage>
</organism>
<dbReference type="OrthoDB" id="3290158at2"/>
<name>A0A2T0TAT0_9PSEU</name>
<comment type="caution">
    <text evidence="1">The sequence shown here is derived from an EMBL/GenBank/DDBJ whole genome shotgun (WGS) entry which is preliminary data.</text>
</comment>
<gene>
    <name evidence="1" type="ORF">CLV43_104604</name>
</gene>
<dbReference type="AlphaFoldDB" id="A0A2T0TAT0"/>
<sequence length="218" mass="23132">MTAAHLARCDRLLPRSASGRSVPWSDFCSPDGPWLTGCVDEWQARGGFTHHRAAVVLVAFRAGWLACCATIPEVHFGLPVPDLATASAVLGPDGGLAGLSTRRSHPLDARGWWHGVEAFFAPLARSLTAMGARDAELWGNPVGLIGAVARRMADGGLPGDLLATASALRDATGRPGLLTLAGTADDWRARRRTCCQWWRAGGGYCAECVLHDSPARAR</sequence>
<protein>
    <submittedName>
        <fullName evidence="1">FhuF-like iron-sulfur protein</fullName>
    </submittedName>
</protein>
<dbReference type="EMBL" id="PVTF01000004">
    <property type="protein sequence ID" value="PRY42767.1"/>
    <property type="molecule type" value="Genomic_DNA"/>
</dbReference>